<dbReference type="AlphaFoldDB" id="A0A0L1KHX0"/>
<feature type="transmembrane region" description="Helical" evidence="7">
    <location>
        <begin position="244"/>
        <end position="268"/>
    </location>
</feature>
<feature type="transmembrane region" description="Helical" evidence="7">
    <location>
        <begin position="327"/>
        <end position="349"/>
    </location>
</feature>
<dbReference type="Pfam" id="PF13440">
    <property type="entry name" value="Polysacc_synt_3"/>
    <property type="match status" value="1"/>
</dbReference>
<evidence type="ECO:0000256" key="2">
    <source>
        <dbReference type="ARBA" id="ARBA00007430"/>
    </source>
</evidence>
<reference evidence="9" key="1">
    <citation type="submission" date="2015-02" db="EMBL/GenBank/DDBJ databases">
        <authorList>
            <person name="Lima A.O."/>
            <person name="Cabral A."/>
            <person name="Porto L.M."/>
            <person name="Silva M.A."/>
        </authorList>
    </citation>
    <scope>NUCLEOTIDE SEQUENCE [LARGE SCALE GENOMIC DNA]</scope>
    <source>
        <strain evidence="9">LAMA 915</strain>
    </source>
</reference>
<feature type="transmembrane region" description="Helical" evidence="7">
    <location>
        <begin position="438"/>
        <end position="459"/>
    </location>
</feature>
<comment type="caution">
    <text evidence="8">The sequence shown here is derived from an EMBL/GenBank/DDBJ whole genome shotgun (WGS) entry which is preliminary data.</text>
</comment>
<feature type="transmembrane region" description="Helical" evidence="7">
    <location>
        <begin position="41"/>
        <end position="60"/>
    </location>
</feature>
<protein>
    <submittedName>
        <fullName evidence="8">Polysaccharide biosynthesis protein</fullName>
    </submittedName>
</protein>
<comment type="similarity">
    <text evidence="2">Belongs to the polysaccharide synthase family.</text>
</comment>
<keyword evidence="6 7" id="KW-0472">Membrane</keyword>
<keyword evidence="5 7" id="KW-1133">Transmembrane helix</keyword>
<evidence type="ECO:0000256" key="3">
    <source>
        <dbReference type="ARBA" id="ARBA00022475"/>
    </source>
</evidence>
<evidence type="ECO:0000313" key="8">
    <source>
        <dbReference type="EMBL" id="KNH03424.1"/>
    </source>
</evidence>
<accession>A0A0L1KHX0</accession>
<evidence type="ECO:0000313" key="9">
    <source>
        <dbReference type="Proteomes" id="UP000037446"/>
    </source>
</evidence>
<name>A0A0L1KHX0_9SPHN</name>
<dbReference type="PATRIC" id="fig|1306953.7.peg.1993"/>
<feature type="transmembrane region" description="Helical" evidence="7">
    <location>
        <begin position="381"/>
        <end position="401"/>
    </location>
</feature>
<organism evidence="8 9">
    <name type="scientific">Qipengyuania citrea LAMA 915</name>
    <dbReference type="NCBI Taxonomy" id="1306953"/>
    <lineage>
        <taxon>Bacteria</taxon>
        <taxon>Pseudomonadati</taxon>
        <taxon>Pseudomonadota</taxon>
        <taxon>Alphaproteobacteria</taxon>
        <taxon>Sphingomonadales</taxon>
        <taxon>Erythrobacteraceae</taxon>
        <taxon>Qipengyuania</taxon>
    </lineage>
</organism>
<feature type="transmembrane region" description="Helical" evidence="7">
    <location>
        <begin position="356"/>
        <end position="375"/>
    </location>
</feature>
<feature type="transmembrane region" description="Helical" evidence="7">
    <location>
        <begin position="204"/>
        <end position="224"/>
    </location>
</feature>
<feature type="transmembrane region" description="Helical" evidence="7">
    <location>
        <begin position="112"/>
        <end position="128"/>
    </location>
</feature>
<gene>
    <name evidence="8" type="ORF">J121_1938</name>
</gene>
<evidence type="ECO:0000256" key="5">
    <source>
        <dbReference type="ARBA" id="ARBA00022989"/>
    </source>
</evidence>
<dbReference type="GO" id="GO:0005886">
    <property type="term" value="C:plasma membrane"/>
    <property type="evidence" value="ECO:0007669"/>
    <property type="project" value="UniProtKB-SubCell"/>
</dbReference>
<feature type="transmembrane region" description="Helical" evidence="7">
    <location>
        <begin position="81"/>
        <end position="100"/>
    </location>
</feature>
<evidence type="ECO:0000256" key="7">
    <source>
        <dbReference type="SAM" id="Phobius"/>
    </source>
</evidence>
<dbReference type="Proteomes" id="UP000037446">
    <property type="component" value="Unassembled WGS sequence"/>
</dbReference>
<keyword evidence="4 7" id="KW-0812">Transmembrane</keyword>
<dbReference type="RefSeq" id="WP_198143404.1">
    <property type="nucleotide sequence ID" value="NZ_JYNE01000010.1"/>
</dbReference>
<proteinExistence type="inferred from homology"/>
<dbReference type="PANTHER" id="PTHR30250:SF10">
    <property type="entry name" value="LIPOPOLYSACCHARIDE BIOSYNTHESIS PROTEIN WZXC"/>
    <property type="match status" value="1"/>
</dbReference>
<evidence type="ECO:0000256" key="1">
    <source>
        <dbReference type="ARBA" id="ARBA00004651"/>
    </source>
</evidence>
<sequence length="487" mass="52402">MTAAPKTSRAALQILFGQGSTQVLSFLRNLLIARLVSIEDFGVAATFALTISILQVISDLSWDKMLVQSPNGDDPEMQSTIQLMVVTRGALMALTIFLLADEFATFFGAPEAAWAYQIIALTPLIRGFDHLDFKRAHRRLDFSLEAQINIVSQLGGLAGAAVGIVLFVDYRAMLTSILAQALVYTFVSHARASRPYRVTFSKPTFVAGFSFGWPLALNSVIFFLATQGDRLVVGGWLGTESLALYTSIILIQGAVLTLLMSVLGNIGLSTLSHAKNTNGEFSETCSRLCVYFNTVTVVIFIPLIFVCYYVVIFAFGERYQSSFEVCAVLVVGAGINLLRAFPITVQLALGRTKQILLSNVVRTSGFFAALIAVQLGEKLSVVALCMVLGEILAVISAFLVLSRSGGAGSNKDCAYITAISSSLLVASAMLAIYLPGGFLLHATSGVLVSMFALAGLSLLSRTTRSVLHRLAKQTPIAFSKIADRFAR</sequence>
<dbReference type="EMBL" id="JYNE01000010">
    <property type="protein sequence ID" value="KNH03424.1"/>
    <property type="molecule type" value="Genomic_DNA"/>
</dbReference>
<feature type="transmembrane region" description="Helical" evidence="7">
    <location>
        <begin position="413"/>
        <end position="432"/>
    </location>
</feature>
<feature type="transmembrane region" description="Helical" evidence="7">
    <location>
        <begin position="148"/>
        <end position="168"/>
    </location>
</feature>
<evidence type="ECO:0000256" key="4">
    <source>
        <dbReference type="ARBA" id="ARBA00022692"/>
    </source>
</evidence>
<feature type="transmembrane region" description="Helical" evidence="7">
    <location>
        <begin position="288"/>
        <end position="315"/>
    </location>
</feature>
<keyword evidence="3" id="KW-1003">Cell membrane</keyword>
<dbReference type="PANTHER" id="PTHR30250">
    <property type="entry name" value="PST FAMILY PREDICTED COLANIC ACID TRANSPORTER"/>
    <property type="match status" value="1"/>
</dbReference>
<evidence type="ECO:0000256" key="6">
    <source>
        <dbReference type="ARBA" id="ARBA00023136"/>
    </source>
</evidence>
<comment type="subcellular location">
    <subcellularLocation>
        <location evidence="1">Cell membrane</location>
        <topology evidence="1">Multi-pass membrane protein</topology>
    </subcellularLocation>
</comment>
<dbReference type="InterPro" id="IPR050833">
    <property type="entry name" value="Poly_Biosynth_Transport"/>
</dbReference>
<dbReference type="STRING" id="1306953.J121_1938"/>